<keyword evidence="2 4" id="KW-0012">Acyltransferase</keyword>
<reference evidence="4" key="1">
    <citation type="submission" date="2020-10" db="EMBL/GenBank/DDBJ databases">
        <authorList>
            <person name="Gilroy R."/>
        </authorList>
    </citation>
    <scope>NUCLEOTIDE SEQUENCE</scope>
    <source>
        <strain evidence="4">CHK33-4379</strain>
    </source>
</reference>
<dbReference type="SUPFAM" id="SSF69593">
    <property type="entry name" value="Glycerol-3-phosphate (1)-acyltransferase"/>
    <property type="match status" value="1"/>
</dbReference>
<protein>
    <submittedName>
        <fullName evidence="4">1-acyl-sn-glycerol-3-phosphate acyltransferase</fullName>
    </submittedName>
</protein>
<keyword evidence="1" id="KW-0808">Transferase</keyword>
<evidence type="ECO:0000313" key="4">
    <source>
        <dbReference type="EMBL" id="HIT59422.1"/>
    </source>
</evidence>
<comment type="caution">
    <text evidence="4">The sequence shown here is derived from an EMBL/GenBank/DDBJ whole genome shotgun (WGS) entry which is preliminary data.</text>
</comment>
<accession>A0A9D1KLG5</accession>
<proteinExistence type="predicted"/>
<dbReference type="AlphaFoldDB" id="A0A9D1KLG5"/>
<evidence type="ECO:0000256" key="1">
    <source>
        <dbReference type="ARBA" id="ARBA00022679"/>
    </source>
</evidence>
<sequence length="406" mass="46648">MSKTKKREPWIKSRHRFVRNLAYLILKPVISLKYHARIERFDNKDHRPYLIISNHQTAFDQFFIGMIFSGAVYYVASEDLFSMGWISKLLKWAVAPIPIKKQATDVRAVLTIERIAKDGGTIAIFPEGNRTFSGKTSYINPAIAGLIQHVGLPVALVKIEGGYGVQPRWSDKVRKGRMHAGVTKVIEPQEYAEMSREELYKTIEEELYVDEGRPDGSFKSPVKAEYLERTAYVCPFCGLSEFESSGNFIECKRCHRKIEYLEDKSLRGAGFDFPFGFYGEWYDYQESFVNRLNPLDYIDKPMYTDLSSLSQVILYKNKILLRKDASVSLYGNRIVIDELGSNPLTLGFDDIHAISVLGKNKLNIYYGKTLYQLKSGKRFNAVKYLNIFYRYKNIKKGDANGKFLGL</sequence>
<reference evidence="4" key="2">
    <citation type="journal article" date="2021" name="PeerJ">
        <title>Extensive microbial diversity within the chicken gut microbiome revealed by metagenomics and culture.</title>
        <authorList>
            <person name="Gilroy R."/>
            <person name="Ravi A."/>
            <person name="Getino M."/>
            <person name="Pursley I."/>
            <person name="Horton D.L."/>
            <person name="Alikhan N.F."/>
            <person name="Baker D."/>
            <person name="Gharbi K."/>
            <person name="Hall N."/>
            <person name="Watson M."/>
            <person name="Adriaenssens E.M."/>
            <person name="Foster-Nyarko E."/>
            <person name="Jarju S."/>
            <person name="Secka A."/>
            <person name="Antonio M."/>
            <person name="Oren A."/>
            <person name="Chaudhuri R.R."/>
            <person name="La Ragione R."/>
            <person name="Hildebrand F."/>
            <person name="Pallen M.J."/>
        </authorList>
    </citation>
    <scope>NUCLEOTIDE SEQUENCE</scope>
    <source>
        <strain evidence="4">CHK33-4379</strain>
    </source>
</reference>
<dbReference type="Pfam" id="PF01553">
    <property type="entry name" value="Acyltransferase"/>
    <property type="match status" value="1"/>
</dbReference>
<dbReference type="Proteomes" id="UP000824136">
    <property type="component" value="Unassembled WGS sequence"/>
</dbReference>
<dbReference type="PANTHER" id="PTHR10434">
    <property type="entry name" value="1-ACYL-SN-GLYCEROL-3-PHOSPHATE ACYLTRANSFERASE"/>
    <property type="match status" value="1"/>
</dbReference>
<dbReference type="PANTHER" id="PTHR10434:SF40">
    <property type="entry name" value="1-ACYL-SN-GLYCEROL-3-PHOSPHATE ACYLTRANSFERASE"/>
    <property type="match status" value="1"/>
</dbReference>
<organism evidence="4 5">
    <name type="scientific">Candidatus Faeciplasma pullistercoris</name>
    <dbReference type="NCBI Taxonomy" id="2840800"/>
    <lineage>
        <taxon>Bacteria</taxon>
        <taxon>Bacillati</taxon>
        <taxon>Bacillota</taxon>
        <taxon>Clostridia</taxon>
        <taxon>Eubacteriales</taxon>
        <taxon>Oscillospiraceae</taxon>
        <taxon>Oscillospiraceae incertae sedis</taxon>
        <taxon>Candidatus Faeciplasma</taxon>
    </lineage>
</organism>
<gene>
    <name evidence="4" type="ORF">IAC39_06900</name>
</gene>
<dbReference type="InterPro" id="IPR002123">
    <property type="entry name" value="Plipid/glycerol_acylTrfase"/>
</dbReference>
<dbReference type="CDD" id="cd07989">
    <property type="entry name" value="LPLAT_AGPAT-like"/>
    <property type="match status" value="1"/>
</dbReference>
<evidence type="ECO:0000313" key="5">
    <source>
        <dbReference type="Proteomes" id="UP000824136"/>
    </source>
</evidence>
<dbReference type="EMBL" id="DVLL01000021">
    <property type="protein sequence ID" value="HIT59422.1"/>
    <property type="molecule type" value="Genomic_DNA"/>
</dbReference>
<dbReference type="GO" id="GO:0003841">
    <property type="term" value="F:1-acylglycerol-3-phosphate O-acyltransferase activity"/>
    <property type="evidence" value="ECO:0007669"/>
    <property type="project" value="TreeGrafter"/>
</dbReference>
<evidence type="ECO:0000259" key="3">
    <source>
        <dbReference type="SMART" id="SM00563"/>
    </source>
</evidence>
<evidence type="ECO:0000256" key="2">
    <source>
        <dbReference type="ARBA" id="ARBA00023315"/>
    </source>
</evidence>
<name>A0A9D1KLG5_9FIRM</name>
<feature type="domain" description="Phospholipid/glycerol acyltransferase" evidence="3">
    <location>
        <begin position="49"/>
        <end position="162"/>
    </location>
</feature>
<dbReference type="SMART" id="SM00563">
    <property type="entry name" value="PlsC"/>
    <property type="match status" value="1"/>
</dbReference>
<dbReference type="GO" id="GO:0006654">
    <property type="term" value="P:phosphatidic acid biosynthetic process"/>
    <property type="evidence" value="ECO:0007669"/>
    <property type="project" value="TreeGrafter"/>
</dbReference>